<dbReference type="InterPro" id="IPR001609">
    <property type="entry name" value="Myosin_head_motor_dom-like"/>
</dbReference>
<feature type="compositionally biased region" description="Polar residues" evidence="7">
    <location>
        <begin position="398"/>
        <end position="413"/>
    </location>
</feature>
<keyword evidence="2 6" id="KW-0067">ATP-binding</keyword>
<dbReference type="Gene3D" id="1.10.10.820">
    <property type="match status" value="1"/>
</dbReference>
<sequence>MWLGFLRSDDQLQEPQLLNAYGEMPVSDIVHLKYPVFAENVISCLDMRFIRGLLETWLGPSLIIINPYSNAIKSSSEQNPDDNSSCRLLRHKVTEVLQELFQTKLPQTFILRGESGSGKSYNAKQILYSLFSQTNQGLSRSSCFTKVTAALTVLCSFTNVSTKYNSDSSRVGIFIQNYVCDYSVYKTKINCLYIDHARLTCVEEGFNNYHIFFEMLAGLTAEEKRNLYLDNYQTFKEFNYLSTSDPPADFDTLKRQFQEWKDCLITCDVSFTDVTRVLSAVLLIGNITFLSTNSQQLDLKTQNELKSVATLLGISSMVLYQGLTTKTINTPEGLNLTPILTTIKIHENRDALAQALYVRTVHMIVRKANSLLRTHGAKKGRNPSNASGSCKSDDRLSAQKSFHSTTSDKSVPTETDRQIPPLLNIIDMFGFENLTDNKLEQLAINFCSELLESYHNSHAFNTSRSSSKDETRSKYPELIKDRCSDNQLVVDLISHPVNGIFKLLNESVRESRSHIGVIINRIEATHSRNSCLNINSLSSATQFTIHHYAGRVTYDASTFIARNKNTISDDVVWIFSQENCVFGFGTHLFYQEIGDASVPGPQGKLYKILPRAGIGRLSKHTNTLAEDFCLKLNEIIKKISITKPHFIYCLKSNDSSSYLTFETEVIRRQLQSLQIVTTANIIKTTPIHRIKYSLFNNLYKLLLPKISTAADQSQEELCKNILEHLKEISRNFSLETQAFDWMFRQHHLLFSEQVRQELEAYKLHILYQSAVIIQTQWRGYQCRKRWPFLFQHLQALQLRRLNSLPNEYNPVFVTSSVPKLDWNTVKQICATYGINPSVTPPVPPARHYSVAGNMKVNFPQTRIATEVFKIGKHVWLQEGDDVKVLMPSSTKDGHLTVQFQGVTQDVPHHIVQLRTMGTLL</sequence>
<keyword evidence="4 6" id="KW-0505">Motor protein</keyword>
<dbReference type="PANTHER" id="PTHR13140">
    <property type="entry name" value="MYOSIN"/>
    <property type="match status" value="1"/>
</dbReference>
<dbReference type="InterPro" id="IPR036961">
    <property type="entry name" value="Kinesin_motor_dom_sf"/>
</dbReference>
<reference evidence="9" key="1">
    <citation type="submission" date="2023-08" db="EMBL/GenBank/DDBJ databases">
        <authorList>
            <person name="Alioto T."/>
            <person name="Alioto T."/>
            <person name="Gomez Garrido J."/>
        </authorList>
    </citation>
    <scope>NUCLEOTIDE SEQUENCE</scope>
</reference>
<feature type="domain" description="Myosin motor" evidence="8">
    <location>
        <begin position="1"/>
        <end position="763"/>
    </location>
</feature>
<evidence type="ECO:0000256" key="4">
    <source>
        <dbReference type="ARBA" id="ARBA00023175"/>
    </source>
</evidence>
<evidence type="ECO:0000256" key="3">
    <source>
        <dbReference type="ARBA" id="ARBA00023123"/>
    </source>
</evidence>
<evidence type="ECO:0000256" key="2">
    <source>
        <dbReference type="ARBA" id="ARBA00022840"/>
    </source>
</evidence>
<dbReference type="GO" id="GO:0005524">
    <property type="term" value="F:ATP binding"/>
    <property type="evidence" value="ECO:0007669"/>
    <property type="project" value="UniProtKB-UniRule"/>
</dbReference>
<dbReference type="Pfam" id="PF00063">
    <property type="entry name" value="Myosin_head"/>
    <property type="match status" value="2"/>
</dbReference>
<dbReference type="GO" id="GO:0007015">
    <property type="term" value="P:actin filament organization"/>
    <property type="evidence" value="ECO:0007669"/>
    <property type="project" value="TreeGrafter"/>
</dbReference>
<dbReference type="SUPFAM" id="SSF52540">
    <property type="entry name" value="P-loop containing nucleoside triphosphate hydrolases"/>
    <property type="match status" value="1"/>
</dbReference>
<dbReference type="Gene3D" id="1.20.5.4820">
    <property type="match status" value="1"/>
</dbReference>
<gene>
    <name evidence="9" type="ORF">OCTVUL_1B019678</name>
</gene>
<dbReference type="Gene3D" id="1.20.120.720">
    <property type="entry name" value="Myosin VI head, motor domain, U50 subdomain"/>
    <property type="match status" value="1"/>
</dbReference>
<dbReference type="PANTHER" id="PTHR13140:SF498">
    <property type="entry name" value="DACHS, ISOFORM E"/>
    <property type="match status" value="1"/>
</dbReference>
<dbReference type="GO" id="GO:0003774">
    <property type="term" value="F:cytoskeletal motor activity"/>
    <property type="evidence" value="ECO:0007669"/>
    <property type="project" value="UniProtKB-UniRule"/>
</dbReference>
<evidence type="ECO:0000313" key="10">
    <source>
        <dbReference type="Proteomes" id="UP001162480"/>
    </source>
</evidence>
<evidence type="ECO:0000256" key="7">
    <source>
        <dbReference type="SAM" id="MobiDB-lite"/>
    </source>
</evidence>
<dbReference type="SMART" id="SM00242">
    <property type="entry name" value="MYSc"/>
    <property type="match status" value="1"/>
</dbReference>
<organism evidence="9 10">
    <name type="scientific">Octopus vulgaris</name>
    <name type="common">Common octopus</name>
    <dbReference type="NCBI Taxonomy" id="6645"/>
    <lineage>
        <taxon>Eukaryota</taxon>
        <taxon>Metazoa</taxon>
        <taxon>Spiralia</taxon>
        <taxon>Lophotrochozoa</taxon>
        <taxon>Mollusca</taxon>
        <taxon>Cephalopoda</taxon>
        <taxon>Coleoidea</taxon>
        <taxon>Octopodiformes</taxon>
        <taxon>Octopoda</taxon>
        <taxon>Incirrata</taxon>
        <taxon>Octopodidae</taxon>
        <taxon>Octopus</taxon>
    </lineage>
</organism>
<dbReference type="PRINTS" id="PR00193">
    <property type="entry name" value="MYOSINHEAVY"/>
</dbReference>
<evidence type="ECO:0000259" key="8">
    <source>
        <dbReference type="PROSITE" id="PS51456"/>
    </source>
</evidence>
<name>A0AA36BT95_OCTVU</name>
<keyword evidence="1 6" id="KW-0547">Nucleotide-binding</keyword>
<dbReference type="EMBL" id="OX597837">
    <property type="protein sequence ID" value="CAI9740215.1"/>
    <property type="molecule type" value="Genomic_DNA"/>
</dbReference>
<evidence type="ECO:0000256" key="6">
    <source>
        <dbReference type="PROSITE-ProRule" id="PRU00782"/>
    </source>
</evidence>
<evidence type="ECO:0000256" key="5">
    <source>
        <dbReference type="ARBA" id="ARBA00023203"/>
    </source>
</evidence>
<keyword evidence="3 6" id="KW-0518">Myosin</keyword>
<feature type="binding site" evidence="6">
    <location>
        <begin position="113"/>
        <end position="120"/>
    </location>
    <ligand>
        <name>ATP</name>
        <dbReference type="ChEBI" id="CHEBI:30616"/>
    </ligand>
</feature>
<comment type="similarity">
    <text evidence="6">Belongs to the TRAFAC class myosin-kinesin ATPase superfamily. Myosin family.</text>
</comment>
<dbReference type="Gene3D" id="3.40.850.10">
    <property type="entry name" value="Kinesin motor domain"/>
    <property type="match status" value="1"/>
</dbReference>
<dbReference type="Proteomes" id="UP001162480">
    <property type="component" value="Chromosome 24"/>
</dbReference>
<keyword evidence="10" id="KW-1185">Reference proteome</keyword>
<dbReference type="GO" id="GO:0016459">
    <property type="term" value="C:myosin complex"/>
    <property type="evidence" value="ECO:0007669"/>
    <property type="project" value="UniProtKB-KW"/>
</dbReference>
<evidence type="ECO:0000313" key="9">
    <source>
        <dbReference type="EMBL" id="CAI9740215.1"/>
    </source>
</evidence>
<feature type="region of interest" description="Actin-binding" evidence="6">
    <location>
        <begin position="632"/>
        <end position="654"/>
    </location>
</feature>
<dbReference type="InterPro" id="IPR027417">
    <property type="entry name" value="P-loop_NTPase"/>
</dbReference>
<accession>A0AA36BT95</accession>
<dbReference type="GO" id="GO:0051015">
    <property type="term" value="F:actin filament binding"/>
    <property type="evidence" value="ECO:0007669"/>
    <property type="project" value="TreeGrafter"/>
</dbReference>
<dbReference type="AlphaFoldDB" id="A0AA36BT95"/>
<dbReference type="PROSITE" id="PS51456">
    <property type="entry name" value="MYOSIN_MOTOR"/>
    <property type="match status" value="1"/>
</dbReference>
<dbReference type="PROSITE" id="PS50096">
    <property type="entry name" value="IQ"/>
    <property type="match status" value="1"/>
</dbReference>
<evidence type="ECO:0000256" key="1">
    <source>
        <dbReference type="ARBA" id="ARBA00022741"/>
    </source>
</evidence>
<dbReference type="GO" id="GO:0016020">
    <property type="term" value="C:membrane"/>
    <property type="evidence" value="ECO:0007669"/>
    <property type="project" value="TreeGrafter"/>
</dbReference>
<proteinExistence type="inferred from homology"/>
<dbReference type="GO" id="GO:0005737">
    <property type="term" value="C:cytoplasm"/>
    <property type="evidence" value="ECO:0007669"/>
    <property type="project" value="TreeGrafter"/>
</dbReference>
<feature type="region of interest" description="Disordered" evidence="7">
    <location>
        <begin position="374"/>
        <end position="415"/>
    </location>
</feature>
<keyword evidence="5 6" id="KW-0009">Actin-binding</keyword>
<dbReference type="Gene3D" id="1.20.58.530">
    <property type="match status" value="1"/>
</dbReference>
<protein>
    <submittedName>
        <fullName evidence="9">Unconventional myosin-VIIa-like isoform X2</fullName>
    </submittedName>
</protein>